<accession>A0A411HQE6</accession>
<comment type="subcellular location">
    <subcellularLocation>
        <location evidence="1">Membrane</location>
        <topology evidence="1">Multi-pass membrane protein</topology>
    </subcellularLocation>
</comment>
<dbReference type="SUPFAM" id="SSF103481">
    <property type="entry name" value="Multidrug resistance efflux transporter EmrE"/>
    <property type="match status" value="2"/>
</dbReference>
<protein>
    <submittedName>
        <fullName evidence="7">DMT family transporter</fullName>
    </submittedName>
</protein>
<feature type="domain" description="EamA" evidence="6">
    <location>
        <begin position="2"/>
        <end position="118"/>
    </location>
</feature>
<feature type="transmembrane region" description="Helical" evidence="5">
    <location>
        <begin position="129"/>
        <end position="146"/>
    </location>
</feature>
<dbReference type="InterPro" id="IPR037185">
    <property type="entry name" value="EmrE-like"/>
</dbReference>
<evidence type="ECO:0000256" key="5">
    <source>
        <dbReference type="SAM" id="Phobius"/>
    </source>
</evidence>
<evidence type="ECO:0000313" key="8">
    <source>
        <dbReference type="Proteomes" id="UP000291562"/>
    </source>
</evidence>
<evidence type="ECO:0000313" key="7">
    <source>
        <dbReference type="EMBL" id="QBB72718.1"/>
    </source>
</evidence>
<feature type="transmembrane region" description="Helical" evidence="5">
    <location>
        <begin position="241"/>
        <end position="260"/>
    </location>
</feature>
<dbReference type="PANTHER" id="PTHR32322">
    <property type="entry name" value="INNER MEMBRANE TRANSPORTER"/>
    <property type="match status" value="1"/>
</dbReference>
<dbReference type="AlphaFoldDB" id="A0A411HQE6"/>
<dbReference type="EMBL" id="CP035704">
    <property type="protein sequence ID" value="QBB72718.1"/>
    <property type="molecule type" value="Genomic_DNA"/>
</dbReference>
<reference evidence="7 8" key="1">
    <citation type="submission" date="2019-01" db="EMBL/GenBank/DDBJ databases">
        <title>Pseudolysobacter antarctica gen. nov., sp. nov., isolated from Fildes Peninsula, Antarctica.</title>
        <authorList>
            <person name="Wei Z."/>
            <person name="Peng F."/>
        </authorList>
    </citation>
    <scope>NUCLEOTIDE SEQUENCE [LARGE SCALE GENOMIC DNA]</scope>
    <source>
        <strain evidence="7 8">AQ6-296</strain>
    </source>
</reference>
<dbReference type="GO" id="GO:0016020">
    <property type="term" value="C:membrane"/>
    <property type="evidence" value="ECO:0007669"/>
    <property type="project" value="UniProtKB-SubCell"/>
</dbReference>
<dbReference type="InterPro" id="IPR000620">
    <property type="entry name" value="EamA_dom"/>
</dbReference>
<feature type="transmembrane region" description="Helical" evidence="5">
    <location>
        <begin position="22"/>
        <end position="43"/>
    </location>
</feature>
<feature type="transmembrane region" description="Helical" evidence="5">
    <location>
        <begin position="185"/>
        <end position="204"/>
    </location>
</feature>
<gene>
    <name evidence="7" type="ORF">ELE36_15205</name>
</gene>
<proteinExistence type="predicted"/>
<dbReference type="OrthoDB" id="321830at2"/>
<keyword evidence="2 5" id="KW-0812">Transmembrane</keyword>
<feature type="domain" description="EamA" evidence="6">
    <location>
        <begin position="130"/>
        <end position="258"/>
    </location>
</feature>
<evidence type="ECO:0000256" key="3">
    <source>
        <dbReference type="ARBA" id="ARBA00022989"/>
    </source>
</evidence>
<sequence length="274" mass="27856">MIGFAANSLLCRLALRDASIDALSFTAIRIVSGALFLIALMLFQRKRIAGNWISALALATYAVAFSLAYAALSAGTGAVILFGCVQFTMIAVGLARNERPAPLAWLGLGIGLVALIALVAPGISAPPLFSALLMALAGASWAIYSLRGRGAGDAIANTAGNFLRASPLVIAMLVFQTGAHLSSPGVIYALLSGVVASGIGYVLWYTALPGLSAFRAATVQLAVPVVAALGGILLLDESLTLRLLLAGSAILGGIILATLVKSRSVATSHAPSGK</sequence>
<feature type="transmembrane region" description="Helical" evidence="5">
    <location>
        <begin position="50"/>
        <end position="72"/>
    </location>
</feature>
<feature type="transmembrane region" description="Helical" evidence="5">
    <location>
        <begin position="216"/>
        <end position="235"/>
    </location>
</feature>
<keyword evidence="8" id="KW-1185">Reference proteome</keyword>
<name>A0A411HQE6_9GAMM</name>
<evidence type="ECO:0000256" key="2">
    <source>
        <dbReference type="ARBA" id="ARBA00022692"/>
    </source>
</evidence>
<dbReference type="PANTHER" id="PTHR32322:SF9">
    <property type="entry name" value="AMINO-ACID METABOLITE EFFLUX PUMP-RELATED"/>
    <property type="match status" value="1"/>
</dbReference>
<evidence type="ECO:0000259" key="6">
    <source>
        <dbReference type="Pfam" id="PF00892"/>
    </source>
</evidence>
<dbReference type="KEGG" id="xbc:ELE36_15205"/>
<dbReference type="Pfam" id="PF00892">
    <property type="entry name" value="EamA"/>
    <property type="match status" value="2"/>
</dbReference>
<dbReference type="InterPro" id="IPR050638">
    <property type="entry name" value="AA-Vitamin_Transporters"/>
</dbReference>
<feature type="transmembrane region" description="Helical" evidence="5">
    <location>
        <begin position="103"/>
        <end position="123"/>
    </location>
</feature>
<evidence type="ECO:0000256" key="4">
    <source>
        <dbReference type="ARBA" id="ARBA00023136"/>
    </source>
</evidence>
<organism evidence="7 8">
    <name type="scientific">Pseudolysobacter antarcticus</name>
    <dbReference type="NCBI Taxonomy" id="2511995"/>
    <lineage>
        <taxon>Bacteria</taxon>
        <taxon>Pseudomonadati</taxon>
        <taxon>Pseudomonadota</taxon>
        <taxon>Gammaproteobacteria</taxon>
        <taxon>Lysobacterales</taxon>
        <taxon>Rhodanobacteraceae</taxon>
        <taxon>Pseudolysobacter</taxon>
    </lineage>
</organism>
<evidence type="ECO:0000256" key="1">
    <source>
        <dbReference type="ARBA" id="ARBA00004141"/>
    </source>
</evidence>
<dbReference type="Proteomes" id="UP000291562">
    <property type="component" value="Chromosome"/>
</dbReference>
<keyword evidence="4 5" id="KW-0472">Membrane</keyword>
<keyword evidence="3 5" id="KW-1133">Transmembrane helix</keyword>
<feature type="transmembrane region" description="Helical" evidence="5">
    <location>
        <begin position="158"/>
        <end position="179"/>
    </location>
</feature>
<feature type="transmembrane region" description="Helical" evidence="5">
    <location>
        <begin position="78"/>
        <end position="96"/>
    </location>
</feature>